<reference evidence="3" key="1">
    <citation type="journal article" date="2011" name="Nature">
        <title>Genome sequence and analysis of the tuber crop potato.</title>
        <authorList>
            <consortium name="The Potato Genome Sequencing Consortium"/>
        </authorList>
    </citation>
    <scope>NUCLEOTIDE SEQUENCE [LARGE SCALE GENOMIC DNA]</scope>
    <source>
        <strain evidence="3">cv. DM1-3 516 R44</strain>
    </source>
</reference>
<feature type="region of interest" description="Disordered" evidence="1">
    <location>
        <begin position="107"/>
        <end position="160"/>
    </location>
</feature>
<dbReference type="InParanoid" id="M1DMG5"/>
<reference evidence="2" key="2">
    <citation type="submission" date="2015-06" db="UniProtKB">
        <authorList>
            <consortium name="EnsemblPlants"/>
        </authorList>
    </citation>
    <scope>IDENTIFICATION</scope>
    <source>
        <strain evidence="2">DM1-3 516 R44</strain>
    </source>
</reference>
<dbReference type="Gramene" id="PGSC0003DMT400091376">
    <property type="protein sequence ID" value="PGSC0003DMT400091376"/>
    <property type="gene ID" value="PGSC0003DMG400040947"/>
</dbReference>
<proteinExistence type="predicted"/>
<evidence type="ECO:0000313" key="2">
    <source>
        <dbReference type="EnsemblPlants" id="PGSC0003DMT400091376"/>
    </source>
</evidence>
<dbReference type="PANTHER" id="PTHR33180">
    <property type="entry name" value="PHOTOSYSTEM II CP43 REACTION CENTER PROTEIN"/>
    <property type="match status" value="1"/>
</dbReference>
<evidence type="ECO:0000313" key="3">
    <source>
        <dbReference type="Proteomes" id="UP000011115"/>
    </source>
</evidence>
<dbReference type="PaxDb" id="4113-PGSC0003DMT400091376"/>
<keyword evidence="3" id="KW-1185">Reference proteome</keyword>
<organism evidence="2 3">
    <name type="scientific">Solanum tuberosum</name>
    <name type="common">Potato</name>
    <dbReference type="NCBI Taxonomy" id="4113"/>
    <lineage>
        <taxon>Eukaryota</taxon>
        <taxon>Viridiplantae</taxon>
        <taxon>Streptophyta</taxon>
        <taxon>Embryophyta</taxon>
        <taxon>Tracheophyta</taxon>
        <taxon>Spermatophyta</taxon>
        <taxon>Magnoliopsida</taxon>
        <taxon>eudicotyledons</taxon>
        <taxon>Gunneridae</taxon>
        <taxon>Pentapetalae</taxon>
        <taxon>asterids</taxon>
        <taxon>lamiids</taxon>
        <taxon>Solanales</taxon>
        <taxon>Solanaceae</taxon>
        <taxon>Solanoideae</taxon>
        <taxon>Solaneae</taxon>
        <taxon>Solanum</taxon>
    </lineage>
</organism>
<dbReference type="Proteomes" id="UP000011115">
    <property type="component" value="Unassembled WGS sequence"/>
</dbReference>
<protein>
    <submittedName>
        <fullName evidence="2">Polyprotein protein</fullName>
    </submittedName>
</protein>
<accession>M1DMG5</accession>
<dbReference type="AlphaFoldDB" id="M1DMG5"/>
<name>M1DMG5_SOLTU</name>
<evidence type="ECO:0000256" key="1">
    <source>
        <dbReference type="SAM" id="MobiDB-lite"/>
    </source>
</evidence>
<dbReference type="PANTHER" id="PTHR33180:SF31">
    <property type="entry name" value="POLYPROTEIN PROTEIN"/>
    <property type="match status" value="1"/>
</dbReference>
<sequence>MARNNLTDSGMPPRKWARGITINEEVAASSAKAKKLHRSTTPVEMAKQRHTSLPFTVLIIELCHRANIPRDEMRDVEITPTSSTDIRHIKVEYTLDKDDRRRASLMDTSSEVDIDTLPAEAVLPTPTTGSSGTSSSAPSDTHGSSAAPLPPRSVAGTSASRPPITQAMHLKMGHLAHSANVRASRLEAEVPKMIERAITAVLTPIKASIDVLIARVESIDFTSLFGTVEIPNDESADIPTHVDMPLATTRDEIRVDVVVAKSEAETDEEQLGVQDETIFRASLT</sequence>
<feature type="compositionally biased region" description="Low complexity" evidence="1">
    <location>
        <begin position="124"/>
        <end position="139"/>
    </location>
</feature>
<dbReference type="HOGENOM" id="CLU_029307_2_3_1"/>
<dbReference type="EnsemblPlants" id="PGSC0003DMT400091376">
    <property type="protein sequence ID" value="PGSC0003DMT400091376"/>
    <property type="gene ID" value="PGSC0003DMG400040947"/>
</dbReference>